<dbReference type="InterPro" id="IPR002347">
    <property type="entry name" value="SDR_fam"/>
</dbReference>
<dbReference type="PANTHER" id="PTHR43639:SF1">
    <property type="entry name" value="SHORT-CHAIN DEHYDROGENASE_REDUCTASE FAMILY PROTEIN"/>
    <property type="match status" value="1"/>
</dbReference>
<evidence type="ECO:0000256" key="1">
    <source>
        <dbReference type="ARBA" id="ARBA00006484"/>
    </source>
</evidence>
<protein>
    <submittedName>
        <fullName evidence="4">3-ketoacyl-ACP reductase</fullName>
    </submittedName>
</protein>
<name>A0A918AS09_9PSEU</name>
<reference evidence="4" key="1">
    <citation type="journal article" date="2014" name="Int. J. Syst. Evol. Microbiol.">
        <title>Complete genome sequence of Corynebacterium casei LMG S-19264T (=DSM 44701T), isolated from a smear-ripened cheese.</title>
        <authorList>
            <consortium name="US DOE Joint Genome Institute (JGI-PGF)"/>
            <person name="Walter F."/>
            <person name="Albersmeier A."/>
            <person name="Kalinowski J."/>
            <person name="Ruckert C."/>
        </authorList>
    </citation>
    <scope>NUCLEOTIDE SEQUENCE</scope>
    <source>
        <strain evidence="4">JCM 3313</strain>
    </source>
</reference>
<sequence>MTGALADQVAVVTGASRGIGAAVANRLARDGAAVLITYSSSADAARRVVDGINERGGRAAAAQADNADSDAVRAAVARAVELFGRLDVLVNNAGIGAPAPLEELSDEDLDQLYRVNVRGTFAATREAIKHFDRGGRVITTGSVFAERALVPGMVGYSATKAALVGFTKAAARELAPRGITVNLVQPGAVDTDLNPADGADAKIMRVATPLGRYGVPEEIAGLVAHLAGPDAGFITGATLNVDGGFAT</sequence>
<keyword evidence="5" id="KW-1185">Reference proteome</keyword>
<dbReference type="SUPFAM" id="SSF51735">
    <property type="entry name" value="NAD(P)-binding Rossmann-fold domains"/>
    <property type="match status" value="1"/>
</dbReference>
<dbReference type="InterPro" id="IPR020904">
    <property type="entry name" value="Sc_DH/Rdtase_CS"/>
</dbReference>
<dbReference type="GO" id="GO:0016491">
    <property type="term" value="F:oxidoreductase activity"/>
    <property type="evidence" value="ECO:0007669"/>
    <property type="project" value="UniProtKB-KW"/>
</dbReference>
<reference evidence="4" key="2">
    <citation type="submission" date="2020-09" db="EMBL/GenBank/DDBJ databases">
        <authorList>
            <person name="Sun Q."/>
            <person name="Ohkuma M."/>
        </authorList>
    </citation>
    <scope>NUCLEOTIDE SEQUENCE</scope>
    <source>
        <strain evidence="4">JCM 3313</strain>
    </source>
</reference>
<keyword evidence="2" id="KW-0560">Oxidoreductase</keyword>
<gene>
    <name evidence="4" type="ORF">GCM10010185_46490</name>
</gene>
<dbReference type="PRINTS" id="PR00080">
    <property type="entry name" value="SDRFAMILY"/>
</dbReference>
<organism evidence="4 5">
    <name type="scientific">Saccharothrix coeruleofusca</name>
    <dbReference type="NCBI Taxonomy" id="33919"/>
    <lineage>
        <taxon>Bacteria</taxon>
        <taxon>Bacillati</taxon>
        <taxon>Actinomycetota</taxon>
        <taxon>Actinomycetes</taxon>
        <taxon>Pseudonocardiales</taxon>
        <taxon>Pseudonocardiaceae</taxon>
        <taxon>Saccharothrix</taxon>
    </lineage>
</organism>
<dbReference type="Gene3D" id="3.40.50.720">
    <property type="entry name" value="NAD(P)-binding Rossmann-like Domain"/>
    <property type="match status" value="1"/>
</dbReference>
<dbReference type="PRINTS" id="PR00081">
    <property type="entry name" value="GDHRDH"/>
</dbReference>
<proteinExistence type="inferred from homology"/>
<accession>A0A918AS09</accession>
<dbReference type="PROSITE" id="PS00061">
    <property type="entry name" value="ADH_SHORT"/>
    <property type="match status" value="1"/>
</dbReference>
<comment type="caution">
    <text evidence="4">The sequence shown here is derived from an EMBL/GenBank/DDBJ whole genome shotgun (WGS) entry which is preliminary data.</text>
</comment>
<comment type="similarity">
    <text evidence="1">Belongs to the short-chain dehydrogenases/reductases (SDR) family.</text>
</comment>
<dbReference type="Proteomes" id="UP000639606">
    <property type="component" value="Unassembled WGS sequence"/>
</dbReference>
<dbReference type="InterPro" id="IPR057326">
    <property type="entry name" value="KR_dom"/>
</dbReference>
<feature type="domain" description="Ketoreductase" evidence="3">
    <location>
        <begin position="8"/>
        <end position="192"/>
    </location>
</feature>
<dbReference type="FunFam" id="3.40.50.720:FF:000084">
    <property type="entry name" value="Short-chain dehydrogenase reductase"/>
    <property type="match status" value="1"/>
</dbReference>
<dbReference type="Pfam" id="PF13561">
    <property type="entry name" value="adh_short_C2"/>
    <property type="match status" value="1"/>
</dbReference>
<dbReference type="SMART" id="SM00822">
    <property type="entry name" value="PKS_KR"/>
    <property type="match status" value="1"/>
</dbReference>
<dbReference type="RefSeq" id="WP_189225416.1">
    <property type="nucleotide sequence ID" value="NZ_BMRG01000010.1"/>
</dbReference>
<evidence type="ECO:0000313" key="4">
    <source>
        <dbReference type="EMBL" id="GGP68353.1"/>
    </source>
</evidence>
<dbReference type="InterPro" id="IPR036291">
    <property type="entry name" value="NAD(P)-bd_dom_sf"/>
</dbReference>
<dbReference type="EMBL" id="BMRG01000010">
    <property type="protein sequence ID" value="GGP68353.1"/>
    <property type="molecule type" value="Genomic_DNA"/>
</dbReference>
<dbReference type="AlphaFoldDB" id="A0A918AS09"/>
<dbReference type="PANTHER" id="PTHR43639">
    <property type="entry name" value="OXIDOREDUCTASE, SHORT-CHAIN DEHYDROGENASE/REDUCTASE FAMILY (AFU_ORTHOLOGUE AFUA_5G02870)"/>
    <property type="match status" value="1"/>
</dbReference>
<evidence type="ECO:0000256" key="2">
    <source>
        <dbReference type="ARBA" id="ARBA00023002"/>
    </source>
</evidence>
<evidence type="ECO:0000259" key="3">
    <source>
        <dbReference type="SMART" id="SM00822"/>
    </source>
</evidence>
<evidence type="ECO:0000313" key="5">
    <source>
        <dbReference type="Proteomes" id="UP000639606"/>
    </source>
</evidence>